<dbReference type="Proteomes" id="UP000179524">
    <property type="component" value="Unassembled WGS sequence"/>
</dbReference>
<evidence type="ECO:0000313" key="1">
    <source>
        <dbReference type="EMBL" id="OIJ16596.1"/>
    </source>
</evidence>
<reference evidence="1 2" key="1">
    <citation type="submission" date="2016-10" db="EMBL/GenBank/DDBJ databases">
        <title>Draft genome sequences of four alkaliphilic bacteria belonging to the Anaerobacillus genus.</title>
        <authorList>
            <person name="Bassil N.M."/>
            <person name="Lloyd J.R."/>
        </authorList>
    </citation>
    <scope>NUCLEOTIDE SEQUENCE [LARGE SCALE GENOMIC DNA]</scope>
    <source>
        <strain evidence="1 2">DSM 18345</strain>
    </source>
</reference>
<gene>
    <name evidence="1" type="ORF">BKP37_05010</name>
</gene>
<keyword evidence="2" id="KW-1185">Reference proteome</keyword>
<sequence length="100" mass="11965">MGFQYENHIRFLCIRIYKFLTWKLSSASSLRTRSLQTFSFGQKPDRYVQVFQCLSPMAGALRFFLVLNSFYLQKNKEFLAVLYKVRFFIWKSGQDKGKRV</sequence>
<proteinExistence type="predicted"/>
<protein>
    <submittedName>
        <fullName evidence="1">Uncharacterized protein</fullName>
    </submittedName>
</protein>
<evidence type="ECO:0000313" key="2">
    <source>
        <dbReference type="Proteomes" id="UP000179524"/>
    </source>
</evidence>
<dbReference type="EMBL" id="MLQR01000004">
    <property type="protein sequence ID" value="OIJ16596.1"/>
    <property type="molecule type" value="Genomic_DNA"/>
</dbReference>
<comment type="caution">
    <text evidence="1">The sequence shown here is derived from an EMBL/GenBank/DDBJ whole genome shotgun (WGS) entry which is preliminary data.</text>
</comment>
<accession>A0A1S2LW83</accession>
<organism evidence="1 2">
    <name type="scientific">Anaerobacillus alkalilacustris</name>
    <dbReference type="NCBI Taxonomy" id="393763"/>
    <lineage>
        <taxon>Bacteria</taxon>
        <taxon>Bacillati</taxon>
        <taxon>Bacillota</taxon>
        <taxon>Bacilli</taxon>
        <taxon>Bacillales</taxon>
        <taxon>Bacillaceae</taxon>
        <taxon>Anaerobacillus</taxon>
    </lineage>
</organism>
<dbReference type="AlphaFoldDB" id="A0A1S2LW83"/>
<name>A0A1S2LW83_9BACI</name>